<dbReference type="Proteomes" id="UP001206925">
    <property type="component" value="Unassembled WGS sequence"/>
</dbReference>
<evidence type="ECO:0000256" key="8">
    <source>
        <dbReference type="PIRSR" id="PIRSR602401-1"/>
    </source>
</evidence>
<dbReference type="InterPro" id="IPR036396">
    <property type="entry name" value="Cyt_P450_sf"/>
</dbReference>
<accession>A0AAD5C1D2</accession>
<organism evidence="10 11">
    <name type="scientific">Ambrosia artemisiifolia</name>
    <name type="common">Common ragweed</name>
    <dbReference type="NCBI Taxonomy" id="4212"/>
    <lineage>
        <taxon>Eukaryota</taxon>
        <taxon>Viridiplantae</taxon>
        <taxon>Streptophyta</taxon>
        <taxon>Embryophyta</taxon>
        <taxon>Tracheophyta</taxon>
        <taxon>Spermatophyta</taxon>
        <taxon>Magnoliopsida</taxon>
        <taxon>eudicotyledons</taxon>
        <taxon>Gunneridae</taxon>
        <taxon>Pentapetalae</taxon>
        <taxon>asterids</taxon>
        <taxon>campanulids</taxon>
        <taxon>Asterales</taxon>
        <taxon>Asteraceae</taxon>
        <taxon>Asteroideae</taxon>
        <taxon>Heliantheae alliance</taxon>
        <taxon>Heliantheae</taxon>
        <taxon>Ambrosia</taxon>
    </lineage>
</organism>
<dbReference type="PANTHER" id="PTHR47944:SF4">
    <property type="entry name" value="OS09G0441700 PROTEIN"/>
    <property type="match status" value="1"/>
</dbReference>
<proteinExistence type="inferred from homology"/>
<feature type="binding site" description="axial binding residue" evidence="8">
    <location>
        <position position="451"/>
    </location>
    <ligand>
        <name>heme</name>
        <dbReference type="ChEBI" id="CHEBI:30413"/>
    </ligand>
    <ligandPart>
        <name>Fe</name>
        <dbReference type="ChEBI" id="CHEBI:18248"/>
    </ligandPart>
</feature>
<dbReference type="GO" id="GO:0044550">
    <property type="term" value="P:secondary metabolite biosynthetic process"/>
    <property type="evidence" value="ECO:0007669"/>
    <property type="project" value="UniProtKB-ARBA"/>
</dbReference>
<evidence type="ECO:0000256" key="4">
    <source>
        <dbReference type="ARBA" id="ARBA00022723"/>
    </source>
</evidence>
<feature type="signal peptide" evidence="9">
    <location>
        <begin position="1"/>
        <end position="24"/>
    </location>
</feature>
<name>A0AAD5C1D2_AMBAR</name>
<evidence type="ECO:0000256" key="6">
    <source>
        <dbReference type="ARBA" id="ARBA00023004"/>
    </source>
</evidence>
<evidence type="ECO:0008006" key="12">
    <source>
        <dbReference type="Google" id="ProtNLM"/>
    </source>
</evidence>
<evidence type="ECO:0000256" key="5">
    <source>
        <dbReference type="ARBA" id="ARBA00023002"/>
    </source>
</evidence>
<dbReference type="GO" id="GO:0016705">
    <property type="term" value="F:oxidoreductase activity, acting on paired donors, with incorporation or reduction of molecular oxygen"/>
    <property type="evidence" value="ECO:0007669"/>
    <property type="project" value="InterPro"/>
</dbReference>
<keyword evidence="11" id="KW-1185">Reference proteome</keyword>
<evidence type="ECO:0000313" key="10">
    <source>
        <dbReference type="EMBL" id="KAI7733608.1"/>
    </source>
</evidence>
<dbReference type="InterPro" id="IPR002401">
    <property type="entry name" value="Cyt_P450_E_grp-I"/>
</dbReference>
<evidence type="ECO:0000256" key="9">
    <source>
        <dbReference type="SAM" id="SignalP"/>
    </source>
</evidence>
<dbReference type="Pfam" id="PF00067">
    <property type="entry name" value="p450"/>
    <property type="match status" value="1"/>
</dbReference>
<dbReference type="GO" id="GO:0004497">
    <property type="term" value="F:monooxygenase activity"/>
    <property type="evidence" value="ECO:0007669"/>
    <property type="project" value="UniProtKB-KW"/>
</dbReference>
<reference evidence="10" key="1">
    <citation type="submission" date="2022-06" db="EMBL/GenBank/DDBJ databases">
        <title>Uncovering the hologenomic basis of an extraordinary plant invasion.</title>
        <authorList>
            <person name="Bieker V.C."/>
            <person name="Martin M.D."/>
            <person name="Gilbert T."/>
            <person name="Hodgins K."/>
            <person name="Battlay P."/>
            <person name="Petersen B."/>
            <person name="Wilson J."/>
        </authorList>
    </citation>
    <scope>NUCLEOTIDE SEQUENCE</scope>
    <source>
        <strain evidence="10">AA19_3_7</strain>
        <tissue evidence="10">Leaf</tissue>
    </source>
</reference>
<comment type="similarity">
    <text evidence="2">Belongs to the cytochrome P450 family.</text>
</comment>
<dbReference type="InterPro" id="IPR001128">
    <property type="entry name" value="Cyt_P450"/>
</dbReference>
<feature type="chain" id="PRO_5042034281" description="Cytochrome P450" evidence="9">
    <location>
        <begin position="25"/>
        <end position="499"/>
    </location>
</feature>
<keyword evidence="3 8" id="KW-0349">Heme</keyword>
<dbReference type="EMBL" id="JAMZMK010009934">
    <property type="protein sequence ID" value="KAI7733608.1"/>
    <property type="molecule type" value="Genomic_DNA"/>
</dbReference>
<evidence type="ECO:0000256" key="2">
    <source>
        <dbReference type="ARBA" id="ARBA00010617"/>
    </source>
</evidence>
<comment type="cofactor">
    <cofactor evidence="1 8">
        <name>heme</name>
        <dbReference type="ChEBI" id="CHEBI:30413"/>
    </cofactor>
</comment>
<evidence type="ECO:0000256" key="3">
    <source>
        <dbReference type="ARBA" id="ARBA00022617"/>
    </source>
</evidence>
<keyword evidence="9" id="KW-0732">Signal</keyword>
<gene>
    <name evidence="10" type="ORF">M8C21_015998</name>
</gene>
<dbReference type="SUPFAM" id="SSF48264">
    <property type="entry name" value="Cytochrome P450"/>
    <property type="match status" value="1"/>
</dbReference>
<sequence length="499" mass="57321">MIDFFLFLLSICYLISFLLRVTSSELRPPLPPGPTPLPYIGSIISMLRNKPTFRWIHKMMDEMNTKILCIRLGNVHVIAVSDPNIALEFLKDKDWIFSSRPDCMSGYLTSGGYLDTVLAPMGDHWKKMRKIISREILSVARHKWLLNKRNEEYENILRYINNQSKTNNHGANYVNVRIIAQQYTTNMVRKLMFGRRYFGKGREDGGPGKEEIEHADSLWTILVYLNAFCVTDYFPLLRWITDFDGHEKIIRNAILTARKYQDPLIDERIQQWKDGVRTQQDDLLDVLITLKNTPLTTDEIKAQILDMTLAGFDNISNNIEWAMAEMINQPWIFNKAIHELDTVVGKERLVQESDLPKLNYIKSCVKEAFRLHPVAAFNVPHVTTADATVAGYFIPKGSHIIVSRLGLGRNPEVWDDPLNFNPDRHMMDDKEVVIADHSLRTFSFSTGRRGCPAVLLGSTVNTMLLASLVQGFTWELPPNELHVDLKENLQDLAKAKPYM</sequence>
<dbReference type="Gene3D" id="1.10.630.10">
    <property type="entry name" value="Cytochrome P450"/>
    <property type="match status" value="1"/>
</dbReference>
<comment type="caution">
    <text evidence="10">The sequence shown here is derived from an EMBL/GenBank/DDBJ whole genome shotgun (WGS) entry which is preliminary data.</text>
</comment>
<keyword evidence="7" id="KW-0503">Monooxygenase</keyword>
<dbReference type="GO" id="GO:0020037">
    <property type="term" value="F:heme binding"/>
    <property type="evidence" value="ECO:0007669"/>
    <property type="project" value="InterPro"/>
</dbReference>
<dbReference type="GO" id="GO:0005506">
    <property type="term" value="F:iron ion binding"/>
    <property type="evidence" value="ECO:0007669"/>
    <property type="project" value="InterPro"/>
</dbReference>
<dbReference type="PRINTS" id="PR00385">
    <property type="entry name" value="P450"/>
</dbReference>
<evidence type="ECO:0000256" key="1">
    <source>
        <dbReference type="ARBA" id="ARBA00001971"/>
    </source>
</evidence>
<dbReference type="PANTHER" id="PTHR47944">
    <property type="entry name" value="CYTOCHROME P450 98A9"/>
    <property type="match status" value="1"/>
</dbReference>
<protein>
    <recommendedName>
        <fullName evidence="12">Cytochrome P450</fullName>
    </recommendedName>
</protein>
<keyword evidence="4 8" id="KW-0479">Metal-binding</keyword>
<keyword evidence="6 8" id="KW-0408">Iron</keyword>
<keyword evidence="5" id="KW-0560">Oxidoreductase</keyword>
<evidence type="ECO:0000256" key="7">
    <source>
        <dbReference type="ARBA" id="ARBA00023033"/>
    </source>
</evidence>
<evidence type="ECO:0000313" key="11">
    <source>
        <dbReference type="Proteomes" id="UP001206925"/>
    </source>
</evidence>
<dbReference type="AlphaFoldDB" id="A0AAD5C1D2"/>
<dbReference type="PRINTS" id="PR00463">
    <property type="entry name" value="EP450I"/>
</dbReference>